<evidence type="ECO:0000256" key="1">
    <source>
        <dbReference type="ARBA" id="ARBA00012513"/>
    </source>
</evidence>
<dbReference type="GO" id="GO:0004674">
    <property type="term" value="F:protein serine/threonine kinase activity"/>
    <property type="evidence" value="ECO:0007669"/>
    <property type="project" value="UniProtKB-KW"/>
</dbReference>
<evidence type="ECO:0000313" key="11">
    <source>
        <dbReference type="EMBL" id="PPK69632.1"/>
    </source>
</evidence>
<dbReference type="Gene3D" id="1.10.510.10">
    <property type="entry name" value="Transferase(Phosphotransferase) domain 1"/>
    <property type="match status" value="1"/>
</dbReference>
<dbReference type="PROSITE" id="PS00107">
    <property type="entry name" value="PROTEIN_KINASE_ATP"/>
    <property type="match status" value="1"/>
</dbReference>
<proteinExistence type="predicted"/>
<evidence type="ECO:0000256" key="7">
    <source>
        <dbReference type="PROSITE-ProRule" id="PRU10141"/>
    </source>
</evidence>
<evidence type="ECO:0000256" key="2">
    <source>
        <dbReference type="ARBA" id="ARBA00022527"/>
    </source>
</evidence>
<dbReference type="InterPro" id="IPR017441">
    <property type="entry name" value="Protein_kinase_ATP_BS"/>
</dbReference>
<comment type="caution">
    <text evidence="11">The sequence shown here is derived from an EMBL/GenBank/DDBJ whole genome shotgun (WGS) entry which is preliminary data.</text>
</comment>
<evidence type="ECO:0000256" key="8">
    <source>
        <dbReference type="SAM" id="MobiDB-lite"/>
    </source>
</evidence>
<dbReference type="InterPro" id="IPR008271">
    <property type="entry name" value="Ser/Thr_kinase_AS"/>
</dbReference>
<keyword evidence="12" id="KW-1185">Reference proteome</keyword>
<dbReference type="EC" id="2.7.11.1" evidence="1"/>
<reference evidence="11 12" key="1">
    <citation type="submission" date="2018-02" db="EMBL/GenBank/DDBJ databases">
        <title>Genomic Encyclopedia of Archaeal and Bacterial Type Strains, Phase II (KMG-II): from individual species to whole genera.</title>
        <authorList>
            <person name="Goeker M."/>
        </authorList>
    </citation>
    <scope>NUCLEOTIDE SEQUENCE [LARGE SCALE GENOMIC DNA]</scope>
    <source>
        <strain evidence="11 12">YU 961-1</strain>
    </source>
</reference>
<keyword evidence="9" id="KW-0812">Transmembrane</keyword>
<keyword evidence="5" id="KW-0418">Kinase</keyword>
<dbReference type="PROSITE" id="PS50011">
    <property type="entry name" value="PROTEIN_KINASE_DOM"/>
    <property type="match status" value="1"/>
</dbReference>
<evidence type="ECO:0000256" key="9">
    <source>
        <dbReference type="SAM" id="Phobius"/>
    </source>
</evidence>
<dbReference type="SMART" id="SM00220">
    <property type="entry name" value="S_TKc"/>
    <property type="match status" value="1"/>
</dbReference>
<feature type="compositionally biased region" description="Low complexity" evidence="8">
    <location>
        <begin position="414"/>
        <end position="452"/>
    </location>
</feature>
<keyword evidence="2" id="KW-0723">Serine/threonine-protein kinase</keyword>
<organism evidence="11 12">
    <name type="scientific">Actinokineospora auranticolor</name>
    <dbReference type="NCBI Taxonomy" id="155976"/>
    <lineage>
        <taxon>Bacteria</taxon>
        <taxon>Bacillati</taxon>
        <taxon>Actinomycetota</taxon>
        <taxon>Actinomycetes</taxon>
        <taxon>Pseudonocardiales</taxon>
        <taxon>Pseudonocardiaceae</taxon>
        <taxon>Actinokineospora</taxon>
    </lineage>
</organism>
<dbReference type="PANTHER" id="PTHR43289:SF6">
    <property type="entry name" value="SERINE_THREONINE-PROTEIN KINASE NEKL-3"/>
    <property type="match status" value="1"/>
</dbReference>
<evidence type="ECO:0000313" key="12">
    <source>
        <dbReference type="Proteomes" id="UP000239203"/>
    </source>
</evidence>
<evidence type="ECO:0000256" key="5">
    <source>
        <dbReference type="ARBA" id="ARBA00022777"/>
    </source>
</evidence>
<gene>
    <name evidence="11" type="ORF">CLV40_103242</name>
</gene>
<feature type="region of interest" description="Disordered" evidence="8">
    <location>
        <begin position="279"/>
        <end position="377"/>
    </location>
</feature>
<dbReference type="PROSITE" id="PS00108">
    <property type="entry name" value="PROTEIN_KINASE_ST"/>
    <property type="match status" value="1"/>
</dbReference>
<accession>A0A2S6GWL0</accession>
<keyword evidence="9" id="KW-0472">Membrane</keyword>
<protein>
    <recommendedName>
        <fullName evidence="1">non-specific serine/threonine protein kinase</fullName>
        <ecNumber evidence="1">2.7.11.1</ecNumber>
    </recommendedName>
</protein>
<dbReference type="RefSeq" id="WP_104478056.1">
    <property type="nucleotide sequence ID" value="NZ_CP154825.1"/>
</dbReference>
<feature type="transmembrane region" description="Helical" evidence="9">
    <location>
        <begin position="381"/>
        <end position="402"/>
    </location>
</feature>
<keyword evidence="4 7" id="KW-0547">Nucleotide-binding</keyword>
<evidence type="ECO:0000256" key="3">
    <source>
        <dbReference type="ARBA" id="ARBA00022679"/>
    </source>
</evidence>
<dbReference type="PANTHER" id="PTHR43289">
    <property type="entry name" value="MITOGEN-ACTIVATED PROTEIN KINASE KINASE KINASE 20-RELATED"/>
    <property type="match status" value="1"/>
</dbReference>
<dbReference type="EMBL" id="PTIX01000003">
    <property type="protein sequence ID" value="PPK69632.1"/>
    <property type="molecule type" value="Genomic_DNA"/>
</dbReference>
<dbReference type="InterPro" id="IPR000719">
    <property type="entry name" value="Prot_kinase_dom"/>
</dbReference>
<keyword evidence="6 7" id="KW-0067">ATP-binding</keyword>
<keyword evidence="3" id="KW-0808">Transferase</keyword>
<dbReference type="CDD" id="cd14014">
    <property type="entry name" value="STKc_PknB_like"/>
    <property type="match status" value="1"/>
</dbReference>
<dbReference type="AlphaFoldDB" id="A0A2S6GWL0"/>
<dbReference type="InterPro" id="IPR011009">
    <property type="entry name" value="Kinase-like_dom_sf"/>
</dbReference>
<dbReference type="Gene3D" id="3.30.200.20">
    <property type="entry name" value="Phosphorylase Kinase, domain 1"/>
    <property type="match status" value="1"/>
</dbReference>
<feature type="region of interest" description="Disordered" evidence="8">
    <location>
        <begin position="406"/>
        <end position="463"/>
    </location>
</feature>
<evidence type="ECO:0000259" key="10">
    <source>
        <dbReference type="PROSITE" id="PS50011"/>
    </source>
</evidence>
<dbReference type="Proteomes" id="UP000239203">
    <property type="component" value="Unassembled WGS sequence"/>
</dbReference>
<dbReference type="GO" id="GO:0005524">
    <property type="term" value="F:ATP binding"/>
    <property type="evidence" value="ECO:0007669"/>
    <property type="project" value="UniProtKB-UniRule"/>
</dbReference>
<feature type="binding site" evidence="7">
    <location>
        <position position="41"/>
    </location>
    <ligand>
        <name>ATP</name>
        <dbReference type="ChEBI" id="CHEBI:30616"/>
    </ligand>
</feature>
<dbReference type="SUPFAM" id="SSF56112">
    <property type="entry name" value="Protein kinase-like (PK-like)"/>
    <property type="match status" value="1"/>
</dbReference>
<evidence type="ECO:0000256" key="4">
    <source>
        <dbReference type="ARBA" id="ARBA00022741"/>
    </source>
</evidence>
<dbReference type="Pfam" id="PF00069">
    <property type="entry name" value="Pkinase"/>
    <property type="match status" value="1"/>
</dbReference>
<name>A0A2S6GWL0_9PSEU</name>
<keyword evidence="9" id="KW-1133">Transmembrane helix</keyword>
<feature type="domain" description="Protein kinase" evidence="10">
    <location>
        <begin position="12"/>
        <end position="270"/>
    </location>
</feature>
<sequence>MTSEQTLVAGRYRLGARIGSGAMGVVWQARDERLHRTVAVKQLLSQPGLTADQAEEGRQRAMREGRIAARLAHPNAITVYDVAEHENEPWLIMEYLPSKSLAAVLNEREVLPPVEAARIGTQVAAALVAAHAAGIVHRDVKPANVLLGDDGTVKITDFGISRATGDITVTATGMLAGTPAYLAPEVAKGEAPTPAADVFSLGSTLYTAVEGHSPFGLSENTLALLYAVAAGKVTPPRQAGPLTALLMQLLRADPLERPSMTAAKEALAAVAAGKPLPSVLDQRTVPAPLPPPRPQQPGTRLDMNPFAESGPKTPPRPGMPPQGYTGTPPGGFGPPTPAGGMRTPAGGTRQPTGGMSHTPAKGVRRPPPQPEPKKKRDARSIMLTVLAIVAAALLGILVASLVTKDSTQAGGGDPSTTTTAAAPQTTTSAKPTTTTKKSTTPTTTSSTTAVTTTDDDKPSPDDYEAALRNYYQLLPANPPAAWQLLTSRAQEASKSYEDFENFYKRQESVEVTEAKAKDDKVAAKIKFVTKKGETSVESYSFTFAEQDGKLKIDSYTRAQNG</sequence>
<dbReference type="OrthoDB" id="9762169at2"/>
<evidence type="ECO:0000256" key="6">
    <source>
        <dbReference type="ARBA" id="ARBA00022840"/>
    </source>
</evidence>